<dbReference type="Proteomes" id="UP000661649">
    <property type="component" value="Unassembled WGS sequence"/>
</dbReference>
<keyword evidence="2" id="KW-1185">Reference proteome</keyword>
<evidence type="ECO:0000313" key="1">
    <source>
        <dbReference type="EMBL" id="MBC8629397.1"/>
    </source>
</evidence>
<proteinExistence type="predicted"/>
<sequence>MNQKIDSDRDVVLSEEFATFSGLDAKRIVFDSDYVISYKEAEEKQDAGNESGFDKFFFQWSKGELDAVILTKDFLKYCTSVGGEYYSADEFEIKDLNLCEAEGTKAIDLTGTKLESELDGTEKEDLVLVFPATGTHKEMCQKYIDFLSEK</sequence>
<reference evidence="1 2" key="1">
    <citation type="submission" date="2020-08" db="EMBL/GenBank/DDBJ databases">
        <title>Genome public.</title>
        <authorList>
            <person name="Liu C."/>
            <person name="Sun Q."/>
        </authorList>
    </citation>
    <scope>NUCLEOTIDE SEQUENCE [LARGE SCALE GENOMIC DNA]</scope>
    <source>
        <strain evidence="1 2">3_YM_SP_D4_24.mj</strain>
    </source>
</reference>
<protein>
    <submittedName>
        <fullName evidence="1">Uncharacterized protein</fullName>
    </submittedName>
</protein>
<comment type="caution">
    <text evidence="1">The sequence shown here is derived from an EMBL/GenBank/DDBJ whole genome shotgun (WGS) entry which is preliminary data.</text>
</comment>
<gene>
    <name evidence="1" type="ORF">H8712_12395</name>
</gene>
<dbReference type="EMBL" id="JACRTP010000005">
    <property type="protein sequence ID" value="MBC8629397.1"/>
    <property type="molecule type" value="Genomic_DNA"/>
</dbReference>
<organism evidence="1 2">
    <name type="scientific">Blautia stercoris</name>
    <dbReference type="NCBI Taxonomy" id="871664"/>
    <lineage>
        <taxon>Bacteria</taxon>
        <taxon>Bacillati</taxon>
        <taxon>Bacillota</taxon>
        <taxon>Clostridia</taxon>
        <taxon>Lachnospirales</taxon>
        <taxon>Lachnospiraceae</taxon>
        <taxon>Blautia</taxon>
    </lineage>
</organism>
<accession>A0ABR7PD87</accession>
<dbReference type="RefSeq" id="WP_187558964.1">
    <property type="nucleotide sequence ID" value="NZ_JACRTP010000005.1"/>
</dbReference>
<evidence type="ECO:0000313" key="2">
    <source>
        <dbReference type="Proteomes" id="UP000661649"/>
    </source>
</evidence>
<name>A0ABR7PD87_9FIRM</name>